<proteinExistence type="predicted"/>
<gene>
    <name evidence="1" type="ORF">HB778_27845</name>
</gene>
<evidence type="ECO:0000313" key="1">
    <source>
        <dbReference type="EMBL" id="QND59938.1"/>
    </source>
</evidence>
<dbReference type="RefSeq" id="WP_183458575.1">
    <property type="nucleotide sequence ID" value="NZ_CP050296.1"/>
</dbReference>
<reference evidence="2" key="1">
    <citation type="journal article" date="2020" name="Mol. Plant Microbe">
        <title>Rhizobial microsymbionts of the narrowly endemic Oxytropis species growing in Kamchatka are characterized by significant genetic diversity and possess a set of genes that are associated with T3SS and T6SS secretion systems and can affect the development of symbiosis.</title>
        <authorList>
            <person name="Safronova V."/>
            <person name="Guro P."/>
            <person name="Sazanova A."/>
            <person name="Kuznetsova I."/>
            <person name="Belimov A."/>
            <person name="Yakubov V."/>
            <person name="Chirak E."/>
            <person name="Afonin A."/>
            <person name="Gogolev Y."/>
            <person name="Andronov E."/>
            <person name="Tikhonovich I."/>
        </authorList>
    </citation>
    <scope>NUCLEOTIDE SEQUENCE [LARGE SCALE GENOMIC DNA]</scope>
    <source>
        <strain evidence="2">583</strain>
    </source>
</reference>
<dbReference type="AlphaFoldDB" id="A0A7G6SZK6"/>
<name>A0A7G6SZK6_9HYPH</name>
<organism evidence="1 2">
    <name type="scientific">Mesorhizobium huakuii</name>
    <dbReference type="NCBI Taxonomy" id="28104"/>
    <lineage>
        <taxon>Bacteria</taxon>
        <taxon>Pseudomonadati</taxon>
        <taxon>Pseudomonadota</taxon>
        <taxon>Alphaproteobacteria</taxon>
        <taxon>Hyphomicrobiales</taxon>
        <taxon>Phyllobacteriaceae</taxon>
        <taxon>Mesorhizobium</taxon>
    </lineage>
</organism>
<protein>
    <submittedName>
        <fullName evidence="1">Uncharacterized protein</fullName>
    </submittedName>
</protein>
<evidence type="ECO:0000313" key="2">
    <source>
        <dbReference type="Proteomes" id="UP000515465"/>
    </source>
</evidence>
<dbReference type="Proteomes" id="UP000515465">
    <property type="component" value="Chromosome"/>
</dbReference>
<dbReference type="EMBL" id="CP050296">
    <property type="protein sequence ID" value="QND59938.1"/>
    <property type="molecule type" value="Genomic_DNA"/>
</dbReference>
<accession>A0A7G6SZK6</accession>
<sequence length="185" mass="20270">MTNTPNRRTIVLGVFSVATAAGFLTQPDLAIAADDPELAKRFKELSQNGNSTCSAKFTESIATMPAVSRITGSCCSPMEMKRYVEQVRGLAKYRAIPMIPGDPYDIAAATAQRMMPYYDLKLTGDEQKAYDFAMANSEEKGPCCCPCWRWKVYGGLAKYLLHEHGFTGEQIVDVWNLSDGCGGGM</sequence>